<sequence length="470" mass="49797">MTTVVAGVPFALPTLTTDADVRLAFARDASGLEMLADAIARPTTIEEVAELLREATANRTHVTPAGAQSSTTGASIADHGLLLSLRNLSHIGAINTDARTITVGAGAIVADVRRAAEAAGLLFTPDPTSEEESTVGGAIACNASGARSLRYGATGPHVRALTVLLANGDTLQLRRPALEKNTVGYPVAHDPVEWFVGSEGTLGVVVEAEFALYPLPAQVLGLVVPFEQEADALAFVVAARRSHLVHPRCLEFFDQGAMDIARAAEGSSSWATTATAMVYVEETGANEAQESELPLDEWLALAEAHSALAEDIRVYDSPASQQEARRMRHAVPATMNERGAARRPHGGRKVSTDWAVPYPRLAEALGVARRFADEAGIQRGIAYGHAGNGHPHQNFIAQDAAELARIEQVVYATLREVIAMGGTVAAEHGIGKLKSRWLPLQASNAQQRVMRALKNEFDPYGLLAPGNVLG</sequence>
<proteinExistence type="inferred from homology"/>
<reference evidence="9 10" key="1">
    <citation type="journal article" date="2014" name="Proc. Natl. Acad. Sci. U.S.A.">
        <title>Functional type 2 photosynthetic reaction centers found in the rare bacterial phylum Gemmatimonadetes.</title>
        <authorList>
            <person name="Zeng Y."/>
            <person name="Feng F."/>
            <person name="Medova H."/>
            <person name="Dean J."/>
            <person name="Koblizek M."/>
        </authorList>
    </citation>
    <scope>NUCLEOTIDE SEQUENCE [LARGE SCALE GENOMIC DNA]</scope>
    <source>
        <strain evidence="9 10">AP64</strain>
    </source>
</reference>
<evidence type="ECO:0000313" key="10">
    <source>
        <dbReference type="Proteomes" id="UP000076404"/>
    </source>
</evidence>
<keyword evidence="6" id="KW-0560">Oxidoreductase</keyword>
<evidence type="ECO:0000256" key="1">
    <source>
        <dbReference type="ARBA" id="ARBA00001974"/>
    </source>
</evidence>
<gene>
    <name evidence="9" type="ORF">GEMMAAP_01380</name>
</gene>
<keyword evidence="10" id="KW-1185">Reference proteome</keyword>
<evidence type="ECO:0000256" key="4">
    <source>
        <dbReference type="ARBA" id="ARBA00022827"/>
    </source>
</evidence>
<comment type="cofactor">
    <cofactor evidence="1">
        <name>FAD</name>
        <dbReference type="ChEBI" id="CHEBI:57692"/>
    </cofactor>
</comment>
<dbReference type="PROSITE" id="PS51387">
    <property type="entry name" value="FAD_PCMH"/>
    <property type="match status" value="1"/>
</dbReference>
<dbReference type="GO" id="GO:0071949">
    <property type="term" value="F:FAD binding"/>
    <property type="evidence" value="ECO:0007669"/>
    <property type="project" value="InterPro"/>
</dbReference>
<dbReference type="InterPro" id="IPR016166">
    <property type="entry name" value="FAD-bd_PCMH"/>
</dbReference>
<dbReference type="EMBL" id="CP011454">
    <property type="protein sequence ID" value="AMW03860.1"/>
    <property type="molecule type" value="Genomic_DNA"/>
</dbReference>
<protein>
    <recommendedName>
        <fullName evidence="7">D-lactate dehydrogenase (cytochrome)</fullName>
        <ecNumber evidence="7">1.1.2.4</ecNumber>
    </recommendedName>
</protein>
<dbReference type="InterPro" id="IPR036318">
    <property type="entry name" value="FAD-bd_PCMH-like_sf"/>
</dbReference>
<accession>A0A143BHC4</accession>
<dbReference type="Gene3D" id="3.30.465.10">
    <property type="match status" value="1"/>
</dbReference>
<dbReference type="AlphaFoldDB" id="A0A143BHC4"/>
<evidence type="ECO:0000256" key="7">
    <source>
        <dbReference type="ARBA" id="ARBA00038897"/>
    </source>
</evidence>
<dbReference type="OrthoDB" id="9767256at2"/>
<feature type="domain" description="FAD-binding PCMH-type" evidence="8">
    <location>
        <begin position="32"/>
        <end position="215"/>
    </location>
</feature>
<dbReference type="Pfam" id="PF02913">
    <property type="entry name" value="FAD-oxidase_C"/>
    <property type="match status" value="1"/>
</dbReference>
<dbReference type="Proteomes" id="UP000076404">
    <property type="component" value="Chromosome"/>
</dbReference>
<dbReference type="InterPro" id="IPR016171">
    <property type="entry name" value="Vanillyl_alc_oxidase_C-sub2"/>
</dbReference>
<dbReference type="GO" id="GO:1903457">
    <property type="term" value="P:lactate catabolic process"/>
    <property type="evidence" value="ECO:0007669"/>
    <property type="project" value="TreeGrafter"/>
</dbReference>
<evidence type="ECO:0000256" key="6">
    <source>
        <dbReference type="ARBA" id="ARBA00023002"/>
    </source>
</evidence>
<evidence type="ECO:0000256" key="2">
    <source>
        <dbReference type="ARBA" id="ARBA00008000"/>
    </source>
</evidence>
<name>A0A143BHC4_9BACT</name>
<dbReference type="InterPro" id="IPR004113">
    <property type="entry name" value="FAD-bd_oxidored_4_C"/>
</dbReference>
<keyword evidence="5" id="KW-0809">Transit peptide</keyword>
<evidence type="ECO:0000313" key="9">
    <source>
        <dbReference type="EMBL" id="AMW03860.1"/>
    </source>
</evidence>
<dbReference type="Gene3D" id="1.10.45.10">
    <property type="entry name" value="Vanillyl-alcohol Oxidase, Chain A, domain 4"/>
    <property type="match status" value="1"/>
</dbReference>
<dbReference type="SUPFAM" id="SSF55103">
    <property type="entry name" value="FAD-linked oxidases, C-terminal domain"/>
    <property type="match status" value="1"/>
</dbReference>
<dbReference type="InterPro" id="IPR016169">
    <property type="entry name" value="FAD-bd_PCMH_sub2"/>
</dbReference>
<dbReference type="Pfam" id="PF01565">
    <property type="entry name" value="FAD_binding_4"/>
    <property type="match status" value="1"/>
</dbReference>
<dbReference type="GO" id="GO:0008720">
    <property type="term" value="F:D-lactate dehydrogenase (NAD+) activity"/>
    <property type="evidence" value="ECO:0007669"/>
    <property type="project" value="TreeGrafter"/>
</dbReference>
<keyword evidence="3" id="KW-0285">Flavoprotein</keyword>
<dbReference type="SUPFAM" id="SSF56176">
    <property type="entry name" value="FAD-binding/transporter-associated domain-like"/>
    <property type="match status" value="1"/>
</dbReference>
<evidence type="ECO:0000259" key="8">
    <source>
        <dbReference type="PROSITE" id="PS51387"/>
    </source>
</evidence>
<dbReference type="Gene3D" id="3.30.70.2740">
    <property type="match status" value="1"/>
</dbReference>
<dbReference type="STRING" id="1379270.GEMMAAP_01380"/>
<dbReference type="PANTHER" id="PTHR11748">
    <property type="entry name" value="D-LACTATE DEHYDROGENASE"/>
    <property type="match status" value="1"/>
</dbReference>
<comment type="similarity">
    <text evidence="2">Belongs to the FAD-binding oxidoreductase/transferase type 4 family.</text>
</comment>
<organism evidence="9 10">
    <name type="scientific">Gemmatimonas phototrophica</name>
    <dbReference type="NCBI Taxonomy" id="1379270"/>
    <lineage>
        <taxon>Bacteria</taxon>
        <taxon>Pseudomonadati</taxon>
        <taxon>Gemmatimonadota</taxon>
        <taxon>Gemmatimonadia</taxon>
        <taxon>Gemmatimonadales</taxon>
        <taxon>Gemmatimonadaceae</taxon>
        <taxon>Gemmatimonas</taxon>
    </lineage>
</organism>
<dbReference type="InterPro" id="IPR016164">
    <property type="entry name" value="FAD-linked_Oxase-like_C"/>
</dbReference>
<evidence type="ECO:0000256" key="3">
    <source>
        <dbReference type="ARBA" id="ARBA00022630"/>
    </source>
</evidence>
<reference evidence="9 10" key="2">
    <citation type="journal article" date="2016" name="Environ. Microbiol. Rep.">
        <title>Metagenomic evidence for the presence of phototrophic Gemmatimonadetes bacteria in diverse environments.</title>
        <authorList>
            <person name="Zeng Y."/>
            <person name="Baumbach J."/>
            <person name="Barbosa E.G."/>
            <person name="Azevedo V."/>
            <person name="Zhang C."/>
            <person name="Koblizek M."/>
        </authorList>
    </citation>
    <scope>NUCLEOTIDE SEQUENCE [LARGE SCALE GENOMIC DNA]</scope>
    <source>
        <strain evidence="9 10">AP64</strain>
    </source>
</reference>
<dbReference type="eggNOG" id="COG0277">
    <property type="taxonomic scope" value="Bacteria"/>
</dbReference>
<dbReference type="GO" id="GO:0004458">
    <property type="term" value="F:D-lactate dehydrogenase (cytochrome) activity"/>
    <property type="evidence" value="ECO:0007669"/>
    <property type="project" value="UniProtKB-EC"/>
</dbReference>
<dbReference type="InterPro" id="IPR006094">
    <property type="entry name" value="Oxid_FAD_bind_N"/>
</dbReference>
<dbReference type="RefSeq" id="WP_026849136.1">
    <property type="nucleotide sequence ID" value="NZ_CP011454.1"/>
</dbReference>
<keyword evidence="4" id="KW-0274">FAD</keyword>
<dbReference type="EC" id="1.1.2.4" evidence="7"/>
<dbReference type="PANTHER" id="PTHR11748:SF111">
    <property type="entry name" value="D-LACTATE DEHYDROGENASE, MITOCHONDRIAL-RELATED"/>
    <property type="match status" value="1"/>
</dbReference>
<evidence type="ECO:0000256" key="5">
    <source>
        <dbReference type="ARBA" id="ARBA00022946"/>
    </source>
</evidence>
<dbReference type="KEGG" id="gph:GEMMAAP_01380"/>